<sequence>MTHQHTAVHTAHISLRTRSTGAFRTGNKEQHQTGQQPVRPRFSVVICTYNRRTLVLAALASLRKQTLSYESFEVIVVDNGSEDGTFNAIQTYLGVDHGHQPITSTQWRAQCLLEKRNGLAYARNTGVSVACGEIIIFLDDDMFADPAFLERLQLAYQETQADAIGGCVELYWEAQKPYWLTDDMLETFGYYMPFRSRTRLPENINFAASCFSVKREALERAGDFSPFLTKRLHSPINAEVADLCRRLRLQQRTLWYEPTAIIMHRVSPARLARPFLVGRAYWQGRSEILAQYADIDQYQDAAGDSFLQTILSIWLEVKTLLQICLYQRPRLYLARKSTSERLHAAMSQARTWGRIQQRFMLSNHTPATLRTPHVLMVQAHEQDAALQAQALVQQGVYCTTCTAKIPFSWLWRHRAHQHTAVGILHLYQPGRFDLSIWQRHAFLLKLLLARWLGLGIVSTDAGGWWHNVRSFHSAARRAFERRIFAQSHIIYTCTRRPEQFYQDYSWHTRTHFLSHPGLQGVFTTTPERLEARQQLGLQANETFVYLCLAHLHTEHEIIYCIEAFSAMRTLLLADGQRAALSPQLLLVGTPRDKKQALKLIQRAALNPALHTFVDYHEADLPLYLAATNALIMPYSTAKTAGMPAIAMLCYSYERLVISPNLPRLYGLLPPHAGLLYDPTQRSSLVQTLLLAPQRQYQHTLAESAALDYRQGWKTYAQHLSVSYQRLLAIMSAPTEQQG</sequence>
<dbReference type="InterPro" id="IPR050834">
    <property type="entry name" value="Glycosyltransf_2"/>
</dbReference>
<dbReference type="CDD" id="cd00761">
    <property type="entry name" value="Glyco_tranf_GTA_type"/>
    <property type="match status" value="1"/>
</dbReference>
<dbReference type="AlphaFoldDB" id="A0A5A5TEP5"/>
<reference evidence="2 3" key="1">
    <citation type="submission" date="2019-01" db="EMBL/GenBank/DDBJ databases">
        <title>Draft genome sequence of Dictyobacter sp. Uno17.</title>
        <authorList>
            <person name="Wang C.M."/>
            <person name="Zheng Y."/>
            <person name="Sakai Y."/>
            <person name="Abe K."/>
            <person name="Yokota A."/>
            <person name="Yabe S."/>
        </authorList>
    </citation>
    <scope>NUCLEOTIDE SEQUENCE [LARGE SCALE GENOMIC DNA]</scope>
    <source>
        <strain evidence="2 3">Uno17</strain>
    </source>
</reference>
<evidence type="ECO:0000313" key="3">
    <source>
        <dbReference type="Proteomes" id="UP000322530"/>
    </source>
</evidence>
<dbReference type="SUPFAM" id="SSF53448">
    <property type="entry name" value="Nucleotide-diphospho-sugar transferases"/>
    <property type="match status" value="1"/>
</dbReference>
<dbReference type="Proteomes" id="UP000322530">
    <property type="component" value="Unassembled WGS sequence"/>
</dbReference>
<accession>A0A5A5TEP5</accession>
<keyword evidence="3" id="KW-1185">Reference proteome</keyword>
<name>A0A5A5TEP5_9CHLR</name>
<evidence type="ECO:0000313" key="2">
    <source>
        <dbReference type="EMBL" id="GCF09882.1"/>
    </source>
</evidence>
<dbReference type="SUPFAM" id="SSF53756">
    <property type="entry name" value="UDP-Glycosyltransferase/glycogen phosphorylase"/>
    <property type="match status" value="1"/>
</dbReference>
<dbReference type="RefSeq" id="WP_172632194.1">
    <property type="nucleotide sequence ID" value="NZ_BIXY01000053.1"/>
</dbReference>
<evidence type="ECO:0000259" key="1">
    <source>
        <dbReference type="Pfam" id="PF00535"/>
    </source>
</evidence>
<protein>
    <recommendedName>
        <fullName evidence="1">Glycosyltransferase 2-like domain-containing protein</fullName>
    </recommendedName>
</protein>
<feature type="domain" description="Glycosyltransferase 2-like" evidence="1">
    <location>
        <begin position="43"/>
        <end position="220"/>
    </location>
</feature>
<comment type="caution">
    <text evidence="2">The sequence shown here is derived from an EMBL/GenBank/DDBJ whole genome shotgun (WGS) entry which is preliminary data.</text>
</comment>
<dbReference type="InterPro" id="IPR029044">
    <property type="entry name" value="Nucleotide-diphossugar_trans"/>
</dbReference>
<dbReference type="PANTHER" id="PTHR43685">
    <property type="entry name" value="GLYCOSYLTRANSFERASE"/>
    <property type="match status" value="1"/>
</dbReference>
<proteinExistence type="predicted"/>
<dbReference type="InterPro" id="IPR001173">
    <property type="entry name" value="Glyco_trans_2-like"/>
</dbReference>
<dbReference type="PANTHER" id="PTHR43685:SF3">
    <property type="entry name" value="SLR2126 PROTEIN"/>
    <property type="match status" value="1"/>
</dbReference>
<gene>
    <name evidence="2" type="ORF">KDI_34460</name>
</gene>
<dbReference type="Gene3D" id="3.40.50.2000">
    <property type="entry name" value="Glycogen Phosphorylase B"/>
    <property type="match status" value="1"/>
</dbReference>
<dbReference type="Pfam" id="PF00535">
    <property type="entry name" value="Glycos_transf_2"/>
    <property type="match status" value="1"/>
</dbReference>
<dbReference type="Gene3D" id="3.90.550.10">
    <property type="entry name" value="Spore Coat Polysaccharide Biosynthesis Protein SpsA, Chain A"/>
    <property type="match status" value="1"/>
</dbReference>
<dbReference type="EMBL" id="BIXY01000053">
    <property type="protein sequence ID" value="GCF09882.1"/>
    <property type="molecule type" value="Genomic_DNA"/>
</dbReference>
<organism evidence="2 3">
    <name type="scientific">Dictyobacter arantiisoli</name>
    <dbReference type="NCBI Taxonomy" id="2014874"/>
    <lineage>
        <taxon>Bacteria</taxon>
        <taxon>Bacillati</taxon>
        <taxon>Chloroflexota</taxon>
        <taxon>Ktedonobacteria</taxon>
        <taxon>Ktedonobacterales</taxon>
        <taxon>Dictyobacteraceae</taxon>
        <taxon>Dictyobacter</taxon>
    </lineage>
</organism>